<proteinExistence type="predicted"/>
<feature type="transmembrane region" description="Helical" evidence="5">
    <location>
        <begin position="572"/>
        <end position="592"/>
    </location>
</feature>
<dbReference type="AlphaFoldDB" id="A0A2T7A5L9"/>
<sequence>MPKSTVASMGLGLKQHLCDVYQVSQRLFKSLLHSSRRNKRAIKVSLSLTMAVAFTLPPLFANFYGTNPFLLGTVAIYLFPLKTIGGQLASTGVGLLGVMCGLGYANLILFLGRLVQSTNAESIGVGRRALLWSAFVFLAIGCGYVRSKYPRAYLAINFTMVVNMFALIRGINHFDPCFSNFFFVMAFGACASLIVCFIFWPEDHSSMLRDDIITSLREAQNVMQSMQHAMKFSFGQEVDITAFKESHVKVSAALEEANYELSLTRVDSAVFVPLNASIARMLSLSRAFNSAMRRRHRLYTRIHFRLNDLVDKELDISTVTFCDGAESNLTNSERALELAFASVSELFCSMTLRIEELYRGKQVVSTIECEKLASKINDIREKLAAEIELRTISGPYELEAAAFTDQVNAVLLDMLEATKDAAQMINCIEKRRISLVLPRKLYTAEESIEEDDSTRRAVSEGDHGLVLLLESTSALDRFRIHLADRLLAFRSSRHVKYGIKFAVVMGLISLPAYISDWHVWYENLRAQWALISAMVVMETTRGMTIRTAGMKLAGALMGGLAAFLVMHMGQGALYVSIALTSLVGLGVGFLVQHPKFSKAGTVLALAYNIILGVATIFPEHGPISSAVARRILTLPVGVMIATFVHLTLFPFRSRSALAKTLSHSLDWLHHLVFAIEASGEFPMLRERFDDMAKKAQRRINFAKNLLPATRYEVSLAGHWPYERFERILEKVVDTMVLVVGENAAEPAISGVIRGGGKLRLKLLASLCNDLLVISHTLSARLFMPRNESLSTYVLHEYQTHLSAKIANEDPSCPDRRNFADLGRLTDLVYEMNLLREEVDELITETQCPKNGLLPHLSFVIKKSRPSTPVGDEEAVGQRVLR</sequence>
<accession>A0A2T7A5L9</accession>
<feature type="transmembrane region" description="Helical" evidence="5">
    <location>
        <begin position="549"/>
        <end position="566"/>
    </location>
</feature>
<comment type="subcellular location">
    <subcellularLocation>
        <location evidence="1">Membrane</location>
        <topology evidence="1">Multi-pass membrane protein</topology>
    </subcellularLocation>
</comment>
<dbReference type="Proteomes" id="UP000244722">
    <property type="component" value="Unassembled WGS sequence"/>
</dbReference>
<dbReference type="PANTHER" id="PTHR47804:SF3">
    <property type="entry name" value="PROTEIN BRE4"/>
    <property type="match status" value="1"/>
</dbReference>
<dbReference type="STRING" id="42251.A0A2T7A5L9"/>
<feature type="transmembrane region" description="Helical" evidence="5">
    <location>
        <begin position="599"/>
        <end position="618"/>
    </location>
</feature>
<gene>
    <name evidence="6" type="ORF">B9Z19DRAFT_1119803</name>
</gene>
<dbReference type="OrthoDB" id="68611at2759"/>
<evidence type="ECO:0000256" key="4">
    <source>
        <dbReference type="ARBA" id="ARBA00023136"/>
    </source>
</evidence>
<keyword evidence="7" id="KW-1185">Reference proteome</keyword>
<keyword evidence="4 5" id="KW-0472">Membrane</keyword>
<keyword evidence="3 5" id="KW-1133">Transmembrane helix</keyword>
<feature type="transmembrane region" description="Helical" evidence="5">
    <location>
        <begin position="497"/>
        <end position="514"/>
    </location>
</feature>
<feature type="transmembrane region" description="Helical" evidence="5">
    <location>
        <begin position="152"/>
        <end position="168"/>
    </location>
</feature>
<reference evidence="6 7" key="1">
    <citation type="submission" date="2017-04" db="EMBL/GenBank/DDBJ databases">
        <title>Draft genome sequence of Tuber borchii Vittad., a whitish edible truffle.</title>
        <authorList>
            <consortium name="DOE Joint Genome Institute"/>
            <person name="Murat C."/>
            <person name="Kuo A."/>
            <person name="Barry K.W."/>
            <person name="Clum A."/>
            <person name="Dockter R.B."/>
            <person name="Fauchery L."/>
            <person name="Iotti M."/>
            <person name="Kohler A."/>
            <person name="Labutti K."/>
            <person name="Lindquist E.A."/>
            <person name="Lipzen A."/>
            <person name="Ohm R.A."/>
            <person name="Wang M."/>
            <person name="Grigoriev I.V."/>
            <person name="Zambonelli A."/>
            <person name="Martin F.M."/>
        </authorList>
    </citation>
    <scope>NUCLEOTIDE SEQUENCE [LARGE SCALE GENOMIC DNA]</scope>
    <source>
        <strain evidence="6 7">Tbo3840</strain>
    </source>
</reference>
<organism evidence="6 7">
    <name type="scientific">Tuber borchii</name>
    <name type="common">White truffle</name>
    <dbReference type="NCBI Taxonomy" id="42251"/>
    <lineage>
        <taxon>Eukaryota</taxon>
        <taxon>Fungi</taxon>
        <taxon>Dikarya</taxon>
        <taxon>Ascomycota</taxon>
        <taxon>Pezizomycotina</taxon>
        <taxon>Pezizomycetes</taxon>
        <taxon>Pezizales</taxon>
        <taxon>Tuberaceae</taxon>
        <taxon>Tuber</taxon>
    </lineage>
</organism>
<keyword evidence="2 5" id="KW-0812">Transmembrane</keyword>
<dbReference type="EMBL" id="NESQ01000018">
    <property type="protein sequence ID" value="PUU83000.1"/>
    <property type="molecule type" value="Genomic_DNA"/>
</dbReference>
<evidence type="ECO:0000256" key="1">
    <source>
        <dbReference type="ARBA" id="ARBA00004141"/>
    </source>
</evidence>
<name>A0A2T7A5L9_TUBBO</name>
<evidence type="ECO:0000313" key="6">
    <source>
        <dbReference type="EMBL" id="PUU83000.1"/>
    </source>
</evidence>
<feature type="transmembrane region" description="Helical" evidence="5">
    <location>
        <begin position="180"/>
        <end position="200"/>
    </location>
</feature>
<dbReference type="PANTHER" id="PTHR47804">
    <property type="entry name" value="60S RIBOSOMAL PROTEIN L19"/>
    <property type="match status" value="1"/>
</dbReference>
<dbReference type="InterPro" id="IPR006726">
    <property type="entry name" value="PHBA_efflux_AaeB/fusaric-R"/>
</dbReference>
<evidence type="ECO:0000256" key="5">
    <source>
        <dbReference type="SAM" id="Phobius"/>
    </source>
</evidence>
<dbReference type="Pfam" id="PF04632">
    <property type="entry name" value="FUSC"/>
    <property type="match status" value="1"/>
</dbReference>
<evidence type="ECO:0000256" key="3">
    <source>
        <dbReference type="ARBA" id="ARBA00022989"/>
    </source>
</evidence>
<feature type="transmembrane region" description="Helical" evidence="5">
    <location>
        <begin position="129"/>
        <end position="146"/>
    </location>
</feature>
<evidence type="ECO:0000313" key="7">
    <source>
        <dbReference type="Proteomes" id="UP000244722"/>
    </source>
</evidence>
<feature type="transmembrane region" description="Helical" evidence="5">
    <location>
        <begin position="630"/>
        <end position="651"/>
    </location>
</feature>
<evidence type="ECO:0000256" key="2">
    <source>
        <dbReference type="ARBA" id="ARBA00022692"/>
    </source>
</evidence>
<dbReference type="InterPro" id="IPR052430">
    <property type="entry name" value="IVT-Associated"/>
</dbReference>
<feature type="transmembrane region" description="Helical" evidence="5">
    <location>
        <begin position="84"/>
        <end position="109"/>
    </location>
</feature>
<dbReference type="GO" id="GO:0022857">
    <property type="term" value="F:transmembrane transporter activity"/>
    <property type="evidence" value="ECO:0007669"/>
    <property type="project" value="InterPro"/>
</dbReference>
<dbReference type="GO" id="GO:0005886">
    <property type="term" value="C:plasma membrane"/>
    <property type="evidence" value="ECO:0007669"/>
    <property type="project" value="InterPro"/>
</dbReference>
<comment type="caution">
    <text evidence="6">The sequence shown here is derived from an EMBL/GenBank/DDBJ whole genome shotgun (WGS) entry which is preliminary data.</text>
</comment>
<evidence type="ECO:0008006" key="8">
    <source>
        <dbReference type="Google" id="ProtNLM"/>
    </source>
</evidence>
<protein>
    <recommendedName>
        <fullName evidence="8">Fusaric acid resistance protein-like-domain-containing protein</fullName>
    </recommendedName>
</protein>